<keyword evidence="3" id="KW-0012">Acyltransferase</keyword>
<evidence type="ECO:0000259" key="2">
    <source>
        <dbReference type="PROSITE" id="PS51186"/>
    </source>
</evidence>
<dbReference type="InterPro" id="IPR016181">
    <property type="entry name" value="Acyl_CoA_acyltransferase"/>
</dbReference>
<accession>A0ABW2YWW8</accession>
<dbReference type="CDD" id="cd04301">
    <property type="entry name" value="NAT_SF"/>
    <property type="match status" value="1"/>
</dbReference>
<dbReference type="Pfam" id="PF00583">
    <property type="entry name" value="Acetyltransf_1"/>
    <property type="match status" value="1"/>
</dbReference>
<name>A0ABW2YWW8_9SPHI</name>
<dbReference type="Proteomes" id="UP001596958">
    <property type="component" value="Unassembled WGS sequence"/>
</dbReference>
<dbReference type="RefSeq" id="WP_377098652.1">
    <property type="nucleotide sequence ID" value="NZ_JBHTHU010000005.1"/>
</dbReference>
<sequence>MPDYIIRPIYNDQQDEIVDLIIHIQQQEFNIPVTLNDQPDLLDIEKNYHAGGGNFWGAFKGDELVGTIALIDIGHHAGTIRKMFVKDGHRGTGLAQQLLDTLLHYSREKQITDLYLGTSAVLKAAHRFYERNGFVLTDINEFPTYFPRMPVDTMFYWLEIG</sequence>
<evidence type="ECO:0000256" key="1">
    <source>
        <dbReference type="ARBA" id="ARBA00022679"/>
    </source>
</evidence>
<dbReference type="PANTHER" id="PTHR13947">
    <property type="entry name" value="GNAT FAMILY N-ACETYLTRANSFERASE"/>
    <property type="match status" value="1"/>
</dbReference>
<reference evidence="4" key="1">
    <citation type="journal article" date="2019" name="Int. J. Syst. Evol. Microbiol.">
        <title>The Global Catalogue of Microorganisms (GCM) 10K type strain sequencing project: providing services to taxonomists for standard genome sequencing and annotation.</title>
        <authorList>
            <consortium name="The Broad Institute Genomics Platform"/>
            <consortium name="The Broad Institute Genome Sequencing Center for Infectious Disease"/>
            <person name="Wu L."/>
            <person name="Ma J."/>
        </authorList>
    </citation>
    <scope>NUCLEOTIDE SEQUENCE [LARGE SCALE GENOMIC DNA]</scope>
    <source>
        <strain evidence="4">CCUG 63418</strain>
    </source>
</reference>
<dbReference type="EC" id="2.3.-.-" evidence="3"/>
<dbReference type="Gene3D" id="3.40.630.30">
    <property type="match status" value="1"/>
</dbReference>
<proteinExistence type="predicted"/>
<protein>
    <submittedName>
        <fullName evidence="3">GNAT family N-acetyltransferase</fullName>
        <ecNumber evidence="3">2.3.-.-</ecNumber>
    </submittedName>
</protein>
<dbReference type="PROSITE" id="PS51186">
    <property type="entry name" value="GNAT"/>
    <property type="match status" value="1"/>
</dbReference>
<dbReference type="EMBL" id="JBHTHU010000005">
    <property type="protein sequence ID" value="MFD0749892.1"/>
    <property type="molecule type" value="Genomic_DNA"/>
</dbReference>
<comment type="caution">
    <text evidence="3">The sequence shown here is derived from an EMBL/GenBank/DDBJ whole genome shotgun (WGS) entry which is preliminary data.</text>
</comment>
<dbReference type="GO" id="GO:0016746">
    <property type="term" value="F:acyltransferase activity"/>
    <property type="evidence" value="ECO:0007669"/>
    <property type="project" value="UniProtKB-KW"/>
</dbReference>
<gene>
    <name evidence="3" type="ORF">ACFQZS_07050</name>
</gene>
<dbReference type="SUPFAM" id="SSF55729">
    <property type="entry name" value="Acyl-CoA N-acyltransferases (Nat)"/>
    <property type="match status" value="1"/>
</dbReference>
<feature type="domain" description="N-acetyltransferase" evidence="2">
    <location>
        <begin position="4"/>
        <end position="159"/>
    </location>
</feature>
<dbReference type="InterPro" id="IPR050769">
    <property type="entry name" value="NAT_camello-type"/>
</dbReference>
<dbReference type="PANTHER" id="PTHR13947:SF37">
    <property type="entry name" value="LD18367P"/>
    <property type="match status" value="1"/>
</dbReference>
<dbReference type="InterPro" id="IPR000182">
    <property type="entry name" value="GNAT_dom"/>
</dbReference>
<keyword evidence="4" id="KW-1185">Reference proteome</keyword>
<keyword evidence="1 3" id="KW-0808">Transferase</keyword>
<organism evidence="3 4">
    <name type="scientific">Mucilaginibacter calamicampi</name>
    <dbReference type="NCBI Taxonomy" id="1302352"/>
    <lineage>
        <taxon>Bacteria</taxon>
        <taxon>Pseudomonadati</taxon>
        <taxon>Bacteroidota</taxon>
        <taxon>Sphingobacteriia</taxon>
        <taxon>Sphingobacteriales</taxon>
        <taxon>Sphingobacteriaceae</taxon>
        <taxon>Mucilaginibacter</taxon>
    </lineage>
</organism>
<evidence type="ECO:0000313" key="3">
    <source>
        <dbReference type="EMBL" id="MFD0749892.1"/>
    </source>
</evidence>
<evidence type="ECO:0000313" key="4">
    <source>
        <dbReference type="Proteomes" id="UP001596958"/>
    </source>
</evidence>